<dbReference type="EMBL" id="JABEYC010000863">
    <property type="protein sequence ID" value="KAF4973323.1"/>
    <property type="molecule type" value="Genomic_DNA"/>
</dbReference>
<feature type="compositionally biased region" description="Low complexity" evidence="1">
    <location>
        <begin position="267"/>
        <end position="288"/>
    </location>
</feature>
<keyword evidence="2" id="KW-0732">Signal</keyword>
<keyword evidence="4" id="KW-1185">Reference proteome</keyword>
<comment type="caution">
    <text evidence="3">The sequence shown here is derived from an EMBL/GenBank/DDBJ whole genome shotgun (WGS) entry which is preliminary data.</text>
</comment>
<sequence length="318" mass="33256">MKAAILSLLTGGAVAQITLAPNLLNFAKIDRDSPQYSTCSVALDVVEGCISSIGGEEAAATADPEVLLACACCSSSKPIADYFSVCSTYLEDEAPLMSTQYSAYGSIYELCALSGKCGSTPATRTSEKEDESSTITSSPSEQTYAEACEDMISLYNSCSAADKNFAELPNREQALCYCCRGSGDKLSWTDELDGYASTCADWAVTGESETAYPVAKTFATYCQRFSDVCDNAATATEEEESTMTDDASSTEEVGSRQTNDDDDDSQSDSTSDQGSEPVTVTVAEPTATDAQSNDNAAPSLRVGFGAVLAAVAALAVTL</sequence>
<dbReference type="AlphaFoldDB" id="A0A8H4XFK8"/>
<reference evidence="3" key="2">
    <citation type="submission" date="2020-05" db="EMBL/GenBank/DDBJ databases">
        <authorList>
            <person name="Kim H.-S."/>
            <person name="Proctor R.H."/>
            <person name="Brown D.W."/>
        </authorList>
    </citation>
    <scope>NUCLEOTIDE SEQUENCE</scope>
    <source>
        <strain evidence="3">NRRL 22465</strain>
    </source>
</reference>
<organism evidence="3 4">
    <name type="scientific">Fusarium zealandicum</name>
    <dbReference type="NCBI Taxonomy" id="1053134"/>
    <lineage>
        <taxon>Eukaryota</taxon>
        <taxon>Fungi</taxon>
        <taxon>Dikarya</taxon>
        <taxon>Ascomycota</taxon>
        <taxon>Pezizomycotina</taxon>
        <taxon>Sordariomycetes</taxon>
        <taxon>Hypocreomycetidae</taxon>
        <taxon>Hypocreales</taxon>
        <taxon>Nectriaceae</taxon>
        <taxon>Fusarium</taxon>
        <taxon>Fusarium staphyleae species complex</taxon>
    </lineage>
</organism>
<gene>
    <name evidence="3" type="ORF">FZEAL_9358</name>
</gene>
<evidence type="ECO:0000256" key="1">
    <source>
        <dbReference type="SAM" id="MobiDB-lite"/>
    </source>
</evidence>
<reference evidence="3" key="1">
    <citation type="journal article" date="2020" name="BMC Genomics">
        <title>Correction to: Identification and distribution of gene clusters required for synthesis of sphingolipid metabolism inhibitors in diverse species of the filamentous fungus Fusarium.</title>
        <authorList>
            <person name="Kim H.S."/>
            <person name="Lohmar J.M."/>
            <person name="Busman M."/>
            <person name="Brown D.W."/>
            <person name="Naumann T.A."/>
            <person name="Divon H.H."/>
            <person name="Lysoe E."/>
            <person name="Uhlig S."/>
            <person name="Proctor R.H."/>
        </authorList>
    </citation>
    <scope>NUCLEOTIDE SEQUENCE</scope>
    <source>
        <strain evidence="3">NRRL 22465</strain>
    </source>
</reference>
<protein>
    <submittedName>
        <fullName evidence="3">Uncharacterized protein</fullName>
    </submittedName>
</protein>
<feature type="chain" id="PRO_5034400627" evidence="2">
    <location>
        <begin position="16"/>
        <end position="318"/>
    </location>
</feature>
<feature type="signal peptide" evidence="2">
    <location>
        <begin position="1"/>
        <end position="15"/>
    </location>
</feature>
<proteinExistence type="predicted"/>
<accession>A0A8H4XFK8</accession>
<feature type="region of interest" description="Disordered" evidence="1">
    <location>
        <begin position="234"/>
        <end position="296"/>
    </location>
</feature>
<name>A0A8H4XFK8_9HYPO</name>
<evidence type="ECO:0000256" key="2">
    <source>
        <dbReference type="SAM" id="SignalP"/>
    </source>
</evidence>
<dbReference type="Proteomes" id="UP000635477">
    <property type="component" value="Unassembled WGS sequence"/>
</dbReference>
<evidence type="ECO:0000313" key="4">
    <source>
        <dbReference type="Proteomes" id="UP000635477"/>
    </source>
</evidence>
<dbReference type="OrthoDB" id="4153189at2759"/>
<evidence type="ECO:0000313" key="3">
    <source>
        <dbReference type="EMBL" id="KAF4973323.1"/>
    </source>
</evidence>